<gene>
    <name evidence="1" type="ORF">BJP36_21145</name>
</gene>
<accession>A0A1D9GAZ1</accession>
<evidence type="ECO:0000313" key="1">
    <source>
        <dbReference type="EMBL" id="AOY84809.2"/>
    </source>
</evidence>
<protein>
    <submittedName>
        <fullName evidence="1">Cellulose-binding protein</fullName>
    </submittedName>
</protein>
<dbReference type="Proteomes" id="UP000176944">
    <property type="component" value="Chromosome"/>
</dbReference>
<organism evidence="1 2">
    <name type="scientific">Moorena producens (strain JHB)</name>
    <dbReference type="NCBI Taxonomy" id="1454205"/>
    <lineage>
        <taxon>Bacteria</taxon>
        <taxon>Bacillati</taxon>
        <taxon>Cyanobacteriota</taxon>
        <taxon>Cyanophyceae</taxon>
        <taxon>Coleofasciculales</taxon>
        <taxon>Coleofasciculaceae</taxon>
        <taxon>Moorena</taxon>
    </lineage>
</organism>
<reference evidence="2" key="1">
    <citation type="submission" date="2016-10" db="EMBL/GenBank/DDBJ databases">
        <title>Comparative genomics uncovers the prolific and rare metabolic potential of the cyanobacterial genus Moorea.</title>
        <authorList>
            <person name="Leao T."/>
            <person name="Castelao G."/>
            <person name="Korobeynikov A."/>
            <person name="Monroe E.A."/>
            <person name="Podell S."/>
            <person name="Glukhov E."/>
            <person name="Allen E."/>
            <person name="Gerwick W.H."/>
            <person name="Gerwick L."/>
        </authorList>
    </citation>
    <scope>NUCLEOTIDE SEQUENCE [LARGE SCALE GENOMIC DNA]</scope>
    <source>
        <strain evidence="2">JHB</strain>
    </source>
</reference>
<name>A0A1D9GAZ1_MOOP1</name>
<dbReference type="EMBL" id="CP017708">
    <property type="protein sequence ID" value="AOY84809.2"/>
    <property type="molecule type" value="Genomic_DNA"/>
</dbReference>
<proteinExistence type="predicted"/>
<sequence>MYSIFSKKIPIITLFFLSFCIILLIGLNPTYPEQVYHKLPNLLSNLTFQSYPVKTSNLGINLNGIADWSTELPFLDAFKSSRPWITQCVSGETGCSGSWDTEEYDKLDLDEQGWVKSLPAPEAPPEYTRVATLLFTGMKNYPAGKYVVLYDGEGTIEYKFDATKDEVASRPGRDVINVTPSGASIYLIITATDPNNTGNYIRNIRVVQAKYEDTYESELFNPEFINKIKKFKAIRFMDWMETNHSKQREWANRPKVDDASYAYGKGVPVEIMVKLANRIGADPWFNMPHQATDDYITNFAQIVKDTLDPNLRVYVELSNEVWNWQFQQANYALAQGQARWGKDKGDAYMQWYGMRTAQMSDIWKNVFGSDSNQVVSVMATHTVWLGLENAALDCPLWVAEGNAPCYQHSIDAFAIAGYFNGSLNAEENESTIESWLNEPDGGVSKAFKQIKSGGLLPTEEDYESLSDIDQIFNYHHKVADKRKLQLVVYEGGQHLVKSDNQKLTEFFIELNRHPKMYKIYTQLLNEWKNQGGGLFMHFSDIKKPSKWGSWGALEHVYQKSSPKYDALIDFIDQNS</sequence>
<evidence type="ECO:0000313" key="2">
    <source>
        <dbReference type="Proteomes" id="UP000176944"/>
    </source>
</evidence>
<dbReference type="AlphaFoldDB" id="A0A1D9GAZ1"/>